<dbReference type="NCBIfam" id="TIGR02276">
    <property type="entry name" value="beta_rpt_yvtn"/>
    <property type="match status" value="2"/>
</dbReference>
<dbReference type="InterPro" id="IPR022456">
    <property type="entry name" value="PQQ_b_propeller"/>
</dbReference>
<dbReference type="AlphaFoldDB" id="A0A4P7XEY4"/>
<dbReference type="InterPro" id="IPR051200">
    <property type="entry name" value="Host-pathogen_enzymatic-act"/>
</dbReference>
<evidence type="ECO:0000313" key="4">
    <source>
        <dbReference type="Proteomes" id="UP000298049"/>
    </source>
</evidence>
<dbReference type="PANTHER" id="PTHR47197:SF3">
    <property type="entry name" value="DIHYDRO-HEME D1 DEHYDROGENASE"/>
    <property type="match status" value="1"/>
</dbReference>
<dbReference type="KEGG" id="hmi:soil367_04260"/>
<dbReference type="EMBL" id="CP031093">
    <property type="protein sequence ID" value="QCF25205.1"/>
    <property type="molecule type" value="Genomic_DNA"/>
</dbReference>
<dbReference type="PANTHER" id="PTHR47197">
    <property type="entry name" value="PROTEIN NIRF"/>
    <property type="match status" value="1"/>
</dbReference>
<accession>A0A4P7XEY4</accession>
<dbReference type="InterPro" id="IPR011964">
    <property type="entry name" value="YVTN_b-propeller_repeat"/>
</dbReference>
<dbReference type="SUPFAM" id="SSF50974">
    <property type="entry name" value="Nitrous oxide reductase, N-terminal domain"/>
    <property type="match status" value="1"/>
</dbReference>
<organism evidence="3 4">
    <name type="scientific">Hydrocarboniclastica marina</name>
    <dbReference type="NCBI Taxonomy" id="2259620"/>
    <lineage>
        <taxon>Bacteria</taxon>
        <taxon>Pseudomonadati</taxon>
        <taxon>Pseudomonadota</taxon>
        <taxon>Gammaproteobacteria</taxon>
        <taxon>Alteromonadales</taxon>
        <taxon>Alteromonadaceae</taxon>
        <taxon>Hydrocarboniclastica</taxon>
    </lineage>
</organism>
<dbReference type="RefSeq" id="WP_136547220.1">
    <property type="nucleotide sequence ID" value="NZ_CP031093.1"/>
</dbReference>
<dbReference type="Proteomes" id="UP000298049">
    <property type="component" value="Chromosome"/>
</dbReference>
<evidence type="ECO:0000313" key="3">
    <source>
        <dbReference type="EMBL" id="QCF25205.1"/>
    </source>
</evidence>
<protein>
    <recommendedName>
        <fullName evidence="2">YNCE-like beta-propeller domain-containing protein</fullName>
    </recommendedName>
</protein>
<evidence type="ECO:0000259" key="2">
    <source>
        <dbReference type="Pfam" id="PF21783"/>
    </source>
</evidence>
<reference evidence="3 4" key="1">
    <citation type="submission" date="2018-07" db="EMBL/GenBank/DDBJ databases">
        <title>Marsedoiliclastica nanhaica gen. nov. sp. nov., a novel marine hydrocarbonoclastic bacterium isolated from an in-situ enriched hydrocarbon-degrading consortium in deep-sea sediment.</title>
        <authorList>
            <person name="Dong C."/>
            <person name="Ma T."/>
            <person name="Liu R."/>
            <person name="Shao Z."/>
        </authorList>
    </citation>
    <scope>NUCLEOTIDE SEQUENCE [LARGE SCALE GENOMIC DNA]</scope>
    <source>
        <strain evidence="4">soil36-7</strain>
    </source>
</reference>
<sequence length="346" mass="37817">MNRRLAALVLPALTFPSVVPGLLARVTVLLFCFFCFAGQSLAAGTGYVFVSHERSHTVAVLDPSKGHEVIRTIDTCNRPRDMHFDQSHERLYVACGDDDVIEVIDVAKLEVIDRIETGRSPEVFAISPDGESLYVSEEESSIVRQIDMETNETLAEITTGPEPEGVLLTQDGARLFVTSEIADMVHVVDTATGKVEKNIVVGTRPRRFEMNQDHSELWVTDELAGQVSIIDTENLELLHQLPMVPPGFRPSEVTPVGLDLSADGKTMYVTLGRANHVAFVDADTREVLDYVLVGSRAWGVAASKDGQFLYVANGLSDDTTVVDVESRSAVKSIPTGRVPHTVVIDD</sequence>
<evidence type="ECO:0000256" key="1">
    <source>
        <dbReference type="ARBA" id="ARBA00022729"/>
    </source>
</evidence>
<dbReference type="InterPro" id="IPR015943">
    <property type="entry name" value="WD40/YVTN_repeat-like_dom_sf"/>
</dbReference>
<gene>
    <name evidence="3" type="ORF">soil367_04260</name>
</gene>
<keyword evidence="4" id="KW-1185">Reference proteome</keyword>
<dbReference type="InterPro" id="IPR048433">
    <property type="entry name" value="YNCE-like_beta-prop"/>
</dbReference>
<dbReference type="Gene3D" id="2.130.10.10">
    <property type="entry name" value="YVTN repeat-like/Quinoprotein amine dehydrogenase"/>
    <property type="match status" value="2"/>
</dbReference>
<dbReference type="Pfam" id="PF21783">
    <property type="entry name" value="YNCE"/>
    <property type="match status" value="1"/>
</dbReference>
<keyword evidence="1" id="KW-0732">Signal</keyword>
<proteinExistence type="predicted"/>
<dbReference type="OrthoDB" id="145213at2"/>
<feature type="domain" description="YNCE-like beta-propeller" evidence="2">
    <location>
        <begin position="48"/>
        <end position="300"/>
    </location>
</feature>
<dbReference type="NCBIfam" id="TIGR03866">
    <property type="entry name" value="PQQ_ABC_repeats"/>
    <property type="match status" value="1"/>
</dbReference>
<dbReference type="InterPro" id="IPR011045">
    <property type="entry name" value="N2O_reductase_N"/>
</dbReference>
<name>A0A4P7XEY4_9ALTE</name>